<dbReference type="STRING" id="1918946.VPAL9027_01202"/>
<sequence>MAISIRTNYAAQHAQHQLSRTDNKANVTMMRLLTGQKINSAKDDASGLQIANRLQSQAAGIGVAVRNAHDGISIVQTAESGMQEYSEVLMRMRDLTLQYGNGANNQHDRESLGQEFESLRDTLNHITNTTRFAGQPLLNGLYEERSFQIGASSGEAVNVLIPDLSVVHKQHDGLTSREQYVYVKPDWRSKPGDSLSFRNQTDPNQPLQTVALSPGSSPEQLAAQINQQTNVQARIETTEEHSGKRLVYSSANDDVVLHNPLEGPSALNNALFTGVKGERAIDNTEEQTYALPELNNQHSVDEVLKAIDRIQEYVDSGRGRLGAVANRFSSAISNLSGAQANVARSHGQIRDTDYAHEASALTQYNIIKQADTSMLAQANQHPQQALRLLD</sequence>
<dbReference type="GO" id="GO:0005198">
    <property type="term" value="F:structural molecule activity"/>
    <property type="evidence" value="ECO:0007669"/>
    <property type="project" value="UniProtKB-UniRule"/>
</dbReference>
<evidence type="ECO:0000313" key="8">
    <source>
        <dbReference type="Proteomes" id="UP000189475"/>
    </source>
</evidence>
<dbReference type="AlphaFoldDB" id="A0A1R4B2U9"/>
<keyword evidence="7" id="KW-0282">Flagellum</keyword>
<dbReference type="Gene3D" id="6.10.10.10">
    <property type="entry name" value="Flagellar export chaperone, C-terminal domain"/>
    <property type="match status" value="1"/>
</dbReference>
<dbReference type="PANTHER" id="PTHR42792:SF2">
    <property type="entry name" value="FLAGELLIN"/>
    <property type="match status" value="1"/>
</dbReference>
<dbReference type="InterPro" id="IPR001029">
    <property type="entry name" value="Flagellin_N"/>
</dbReference>
<comment type="similarity">
    <text evidence="1 4">Belongs to the bacterial flagellin family.</text>
</comment>
<dbReference type="RefSeq" id="WP_077313173.1">
    <property type="nucleotide sequence ID" value="NZ_AP024887.1"/>
</dbReference>
<proteinExistence type="inferred from homology"/>
<evidence type="ECO:0000256" key="4">
    <source>
        <dbReference type="RuleBase" id="RU362073"/>
    </source>
</evidence>
<organism evidence="7 8">
    <name type="scientific">Vibrio palustris</name>
    <dbReference type="NCBI Taxonomy" id="1918946"/>
    <lineage>
        <taxon>Bacteria</taxon>
        <taxon>Pseudomonadati</taxon>
        <taxon>Pseudomonadota</taxon>
        <taxon>Gammaproteobacteria</taxon>
        <taxon>Vibrionales</taxon>
        <taxon>Vibrionaceae</taxon>
        <taxon>Vibrio</taxon>
    </lineage>
</organism>
<dbReference type="GO" id="GO:0009288">
    <property type="term" value="C:bacterial-type flagellum"/>
    <property type="evidence" value="ECO:0007669"/>
    <property type="project" value="UniProtKB-SubCell"/>
</dbReference>
<dbReference type="PRINTS" id="PR00207">
    <property type="entry name" value="FLAGELLIN"/>
</dbReference>
<dbReference type="Gene3D" id="1.20.1330.10">
    <property type="entry name" value="f41 fragment of flagellin, N-terminal domain"/>
    <property type="match status" value="1"/>
</dbReference>
<protein>
    <recommendedName>
        <fullName evidence="4">Flagellin</fullName>
    </recommendedName>
</protein>
<dbReference type="Pfam" id="PF00669">
    <property type="entry name" value="Flagellin_N"/>
    <property type="match status" value="1"/>
</dbReference>
<name>A0A1R4B2U9_9VIBR</name>
<evidence type="ECO:0000259" key="6">
    <source>
        <dbReference type="Pfam" id="PF00700"/>
    </source>
</evidence>
<keyword evidence="7" id="KW-0969">Cilium</keyword>
<comment type="subcellular location">
    <subcellularLocation>
        <location evidence="4">Secreted</location>
    </subcellularLocation>
    <subcellularLocation>
        <location evidence="4">Bacterial flagellum</location>
    </subcellularLocation>
</comment>
<evidence type="ECO:0000256" key="3">
    <source>
        <dbReference type="ARBA" id="ARBA00023143"/>
    </source>
</evidence>
<accession>A0A1R4B2U9</accession>
<evidence type="ECO:0000259" key="5">
    <source>
        <dbReference type="Pfam" id="PF00669"/>
    </source>
</evidence>
<reference evidence="7 8" key="1">
    <citation type="submission" date="2017-02" db="EMBL/GenBank/DDBJ databases">
        <authorList>
            <person name="Peterson S.W."/>
        </authorList>
    </citation>
    <scope>NUCLEOTIDE SEQUENCE [LARGE SCALE GENOMIC DNA]</scope>
    <source>
        <strain evidence="7 8">CECT 9027</strain>
    </source>
</reference>
<evidence type="ECO:0000256" key="2">
    <source>
        <dbReference type="ARBA" id="ARBA00022525"/>
    </source>
</evidence>
<dbReference type="PANTHER" id="PTHR42792">
    <property type="entry name" value="FLAGELLIN"/>
    <property type="match status" value="1"/>
</dbReference>
<dbReference type="GO" id="GO:0005576">
    <property type="term" value="C:extracellular region"/>
    <property type="evidence" value="ECO:0007669"/>
    <property type="project" value="UniProtKB-SubCell"/>
</dbReference>
<dbReference type="InterPro" id="IPR001492">
    <property type="entry name" value="Flagellin"/>
</dbReference>
<dbReference type="EMBL" id="FUFT01000002">
    <property type="protein sequence ID" value="SJL83239.1"/>
    <property type="molecule type" value="Genomic_DNA"/>
</dbReference>
<feature type="domain" description="Flagellin N-terminal" evidence="5">
    <location>
        <begin position="5"/>
        <end position="140"/>
    </location>
</feature>
<keyword evidence="2 4" id="KW-0964">Secreted</keyword>
<keyword evidence="7" id="KW-0966">Cell projection</keyword>
<dbReference type="Gene3D" id="3.30.70.2120">
    <property type="match status" value="1"/>
</dbReference>
<dbReference type="Pfam" id="PF00700">
    <property type="entry name" value="Flagellin_C"/>
    <property type="match status" value="1"/>
</dbReference>
<dbReference type="InterPro" id="IPR042187">
    <property type="entry name" value="Flagellin_C_sub2"/>
</dbReference>
<dbReference type="Proteomes" id="UP000189475">
    <property type="component" value="Unassembled WGS sequence"/>
</dbReference>
<evidence type="ECO:0000256" key="1">
    <source>
        <dbReference type="ARBA" id="ARBA00005709"/>
    </source>
</evidence>
<comment type="function">
    <text evidence="4">Flagellin is the subunit protein which polymerizes to form the filaments of bacterial flagella.</text>
</comment>
<gene>
    <name evidence="7" type="primary">flaD_4</name>
    <name evidence="7" type="ORF">VPAL9027_01202</name>
</gene>
<evidence type="ECO:0000313" key="7">
    <source>
        <dbReference type="EMBL" id="SJL83239.1"/>
    </source>
</evidence>
<keyword evidence="8" id="KW-1185">Reference proteome</keyword>
<dbReference type="SUPFAM" id="SSF64518">
    <property type="entry name" value="Phase 1 flagellin"/>
    <property type="match status" value="1"/>
</dbReference>
<feature type="domain" description="Flagellin C-terminal" evidence="6">
    <location>
        <begin position="304"/>
        <end position="389"/>
    </location>
</feature>
<dbReference type="InterPro" id="IPR046358">
    <property type="entry name" value="Flagellin_C"/>
</dbReference>
<dbReference type="OrthoDB" id="9796789at2"/>
<keyword evidence="3 4" id="KW-0975">Bacterial flagellum</keyword>